<proteinExistence type="predicted"/>
<name>S9QLK5_9RHOB</name>
<dbReference type="EMBL" id="AONI01000008">
    <property type="protein sequence ID" value="EPX80607.1"/>
    <property type="molecule type" value="Genomic_DNA"/>
</dbReference>
<gene>
    <name evidence="1" type="ORF">thalar_00827</name>
</gene>
<dbReference type="AlphaFoldDB" id="S9QLK5"/>
<evidence type="ECO:0000313" key="2">
    <source>
        <dbReference type="Proteomes" id="UP000015351"/>
    </source>
</evidence>
<protein>
    <submittedName>
        <fullName evidence="1">Uncharacterized protein</fullName>
    </submittedName>
</protein>
<accession>S9QLK5</accession>
<organism evidence="1 2">
    <name type="scientific">Litoreibacter arenae DSM 19593</name>
    <dbReference type="NCBI Taxonomy" id="1123360"/>
    <lineage>
        <taxon>Bacteria</taxon>
        <taxon>Pseudomonadati</taxon>
        <taxon>Pseudomonadota</taxon>
        <taxon>Alphaproteobacteria</taxon>
        <taxon>Rhodobacterales</taxon>
        <taxon>Roseobacteraceae</taxon>
        <taxon>Litoreibacter</taxon>
    </lineage>
</organism>
<keyword evidence="2" id="KW-1185">Reference proteome</keyword>
<dbReference type="HOGENOM" id="CLU_2650126_0_0_5"/>
<evidence type="ECO:0000313" key="1">
    <source>
        <dbReference type="EMBL" id="EPX80607.1"/>
    </source>
</evidence>
<comment type="caution">
    <text evidence="1">The sequence shown here is derived from an EMBL/GenBank/DDBJ whole genome shotgun (WGS) entry which is preliminary data.</text>
</comment>
<dbReference type="Proteomes" id="UP000015351">
    <property type="component" value="Unassembled WGS sequence"/>
</dbReference>
<sequence>MRTLSKARVIGPVTDAIALDDLDIIAQGCAQRTATKAWTEERLKMQLQQVFAHDAAFVEKHRGDPLPAPQCPDPGR</sequence>
<dbReference type="STRING" id="1123360.thalar_00827"/>
<reference evidence="2" key="1">
    <citation type="journal article" date="2013" name="Stand. Genomic Sci.">
        <title>Genome sequence of the Litoreibacter arenae type strain (DSM 19593(T)), a member of the Roseobacter clade isolated from sea sand.</title>
        <authorList>
            <person name="Riedel T."/>
            <person name="Fiebig A."/>
            <person name="Petersen J."/>
            <person name="Gronow S."/>
            <person name="Kyrpides N.C."/>
            <person name="Goker M."/>
            <person name="Klenk H.P."/>
        </authorList>
    </citation>
    <scope>NUCLEOTIDE SEQUENCE [LARGE SCALE GENOMIC DNA]</scope>
    <source>
        <strain evidence="2">DSM 19593</strain>
    </source>
</reference>